<feature type="transmembrane region" description="Helical" evidence="1">
    <location>
        <begin position="133"/>
        <end position="154"/>
    </location>
</feature>
<feature type="transmembrane region" description="Helical" evidence="1">
    <location>
        <begin position="12"/>
        <end position="29"/>
    </location>
</feature>
<feature type="domain" description="DUF1206" evidence="2">
    <location>
        <begin position="184"/>
        <end position="253"/>
    </location>
</feature>
<feature type="transmembrane region" description="Helical" evidence="1">
    <location>
        <begin position="227"/>
        <end position="250"/>
    </location>
</feature>
<name>A0A927GQM8_9BACL</name>
<feature type="transmembrane region" description="Helical" evidence="1">
    <location>
        <begin position="83"/>
        <end position="104"/>
    </location>
</feature>
<evidence type="ECO:0000313" key="4">
    <source>
        <dbReference type="Proteomes" id="UP000621560"/>
    </source>
</evidence>
<evidence type="ECO:0000256" key="1">
    <source>
        <dbReference type="SAM" id="Phobius"/>
    </source>
</evidence>
<keyword evidence="1" id="KW-0472">Membrane</keyword>
<reference evidence="3" key="1">
    <citation type="submission" date="2020-09" db="EMBL/GenBank/DDBJ databases">
        <title>A novel bacterium of genus Paenibacillus, isolated from South China Sea.</title>
        <authorList>
            <person name="Huang H."/>
            <person name="Mo K."/>
            <person name="Hu Y."/>
        </authorList>
    </citation>
    <scope>NUCLEOTIDE SEQUENCE</scope>
    <source>
        <strain evidence="3">IB182496</strain>
    </source>
</reference>
<keyword evidence="1" id="KW-1133">Transmembrane helix</keyword>
<comment type="caution">
    <text evidence="3">The sequence shown here is derived from an EMBL/GenBank/DDBJ whole genome shotgun (WGS) entry which is preliminary data.</text>
</comment>
<dbReference type="InterPro" id="IPR009597">
    <property type="entry name" value="DUF1206"/>
</dbReference>
<protein>
    <submittedName>
        <fullName evidence="3">DUF1206 domain-containing protein</fullName>
    </submittedName>
</protein>
<dbReference type="EMBL" id="JACXIZ010000007">
    <property type="protein sequence ID" value="MBD2843932.1"/>
    <property type="molecule type" value="Genomic_DNA"/>
</dbReference>
<organism evidence="3 4">
    <name type="scientific">Paenibacillus sabuli</name>
    <dbReference type="NCBI Taxonomy" id="2772509"/>
    <lineage>
        <taxon>Bacteria</taxon>
        <taxon>Bacillati</taxon>
        <taxon>Bacillota</taxon>
        <taxon>Bacilli</taxon>
        <taxon>Bacillales</taxon>
        <taxon>Paenibacillaceae</taxon>
        <taxon>Paenibacillus</taxon>
    </lineage>
</organism>
<evidence type="ECO:0000313" key="3">
    <source>
        <dbReference type="EMBL" id="MBD2843932.1"/>
    </source>
</evidence>
<feature type="transmembrane region" description="Helical" evidence="1">
    <location>
        <begin position="186"/>
        <end position="207"/>
    </location>
</feature>
<evidence type="ECO:0000259" key="2">
    <source>
        <dbReference type="Pfam" id="PF06724"/>
    </source>
</evidence>
<feature type="domain" description="DUF1206" evidence="2">
    <location>
        <begin position="87"/>
        <end position="158"/>
    </location>
</feature>
<keyword evidence="4" id="KW-1185">Reference proteome</keyword>
<keyword evidence="1" id="KW-0812">Transmembrane</keyword>
<dbReference type="AlphaFoldDB" id="A0A927GQM8"/>
<feature type="domain" description="DUF1206" evidence="2">
    <location>
        <begin position="4"/>
        <end position="71"/>
    </location>
</feature>
<feature type="transmembrane region" description="Helical" evidence="1">
    <location>
        <begin position="49"/>
        <end position="71"/>
    </location>
</feature>
<proteinExistence type="predicted"/>
<gene>
    <name evidence="3" type="ORF">IDH44_01895</name>
</gene>
<dbReference type="Proteomes" id="UP000621560">
    <property type="component" value="Unassembled WGS sequence"/>
</dbReference>
<accession>A0A927GQM8</accession>
<sequence length="261" mass="26781">MARIGYAAKAAVYVTIGVLAVMTAAGFGGDLTDSKGAIAAIGSKPLGGVFLVVLGIGLIGYTVWCIVFAWLDPDGEGTSGKALAKRIGMLGSGLVHAGLAYTALHMALAGGSGGSGGSGGKQSVTAKLLQQPFGALLIGIVGAAVIGYGVYQWVKAYRADFTKLFKTEKMSRTVSRTSVRIGKAGIVARGVVFAIIGYFLIQTAVQADPSETKGIDGALVELANQPYGSWLLGAVALGVVAYGVYTLILARYRRTVGKDRS</sequence>
<dbReference type="Pfam" id="PF06724">
    <property type="entry name" value="DUF1206"/>
    <property type="match status" value="3"/>
</dbReference>